<name>A0A834THK5_9FABA</name>
<evidence type="ECO:0000313" key="3">
    <source>
        <dbReference type="Proteomes" id="UP000634136"/>
    </source>
</evidence>
<sequence>MTGLKPVRIPPQLCNGRSCCHIFVENLGQTVISSQRRRKWPSGICDGIIVRHKSASEPSDASFVENYDGRFVRTYDGRFVRTYDDSNPSENPGATYPLEISTDL</sequence>
<dbReference type="AlphaFoldDB" id="A0A834THK5"/>
<evidence type="ECO:0000256" key="1">
    <source>
        <dbReference type="SAM" id="MobiDB-lite"/>
    </source>
</evidence>
<dbReference type="EMBL" id="JAAIUW010000008">
    <property type="protein sequence ID" value="KAF7821296.1"/>
    <property type="molecule type" value="Genomic_DNA"/>
</dbReference>
<feature type="region of interest" description="Disordered" evidence="1">
    <location>
        <begin position="83"/>
        <end position="104"/>
    </location>
</feature>
<organism evidence="2 3">
    <name type="scientific">Senna tora</name>
    <dbReference type="NCBI Taxonomy" id="362788"/>
    <lineage>
        <taxon>Eukaryota</taxon>
        <taxon>Viridiplantae</taxon>
        <taxon>Streptophyta</taxon>
        <taxon>Embryophyta</taxon>
        <taxon>Tracheophyta</taxon>
        <taxon>Spermatophyta</taxon>
        <taxon>Magnoliopsida</taxon>
        <taxon>eudicotyledons</taxon>
        <taxon>Gunneridae</taxon>
        <taxon>Pentapetalae</taxon>
        <taxon>rosids</taxon>
        <taxon>fabids</taxon>
        <taxon>Fabales</taxon>
        <taxon>Fabaceae</taxon>
        <taxon>Caesalpinioideae</taxon>
        <taxon>Cassia clade</taxon>
        <taxon>Senna</taxon>
    </lineage>
</organism>
<gene>
    <name evidence="2" type="ORF">G2W53_026751</name>
</gene>
<dbReference type="Proteomes" id="UP000634136">
    <property type="component" value="Unassembled WGS sequence"/>
</dbReference>
<reference evidence="2" key="1">
    <citation type="submission" date="2020-09" db="EMBL/GenBank/DDBJ databases">
        <title>Genome-Enabled Discovery of Anthraquinone Biosynthesis in Senna tora.</title>
        <authorList>
            <person name="Kang S.-H."/>
            <person name="Pandey R.P."/>
            <person name="Lee C.-M."/>
            <person name="Sim J.-S."/>
            <person name="Jeong J.-T."/>
            <person name="Choi B.-S."/>
            <person name="Jung M."/>
            <person name="Ginzburg D."/>
            <person name="Zhao K."/>
            <person name="Won S.Y."/>
            <person name="Oh T.-J."/>
            <person name="Yu Y."/>
            <person name="Kim N.-H."/>
            <person name="Lee O.R."/>
            <person name="Lee T.-H."/>
            <person name="Bashyal P."/>
            <person name="Kim T.-S."/>
            <person name="Lee W.-H."/>
            <person name="Kawkins C."/>
            <person name="Kim C.-K."/>
            <person name="Kim J.S."/>
            <person name="Ahn B.O."/>
            <person name="Rhee S.Y."/>
            <person name="Sohng J.K."/>
        </authorList>
    </citation>
    <scope>NUCLEOTIDE SEQUENCE</scope>
    <source>
        <tissue evidence="2">Leaf</tissue>
    </source>
</reference>
<proteinExistence type="predicted"/>
<keyword evidence="3" id="KW-1185">Reference proteome</keyword>
<comment type="caution">
    <text evidence="2">The sequence shown here is derived from an EMBL/GenBank/DDBJ whole genome shotgun (WGS) entry which is preliminary data.</text>
</comment>
<evidence type="ECO:0000313" key="2">
    <source>
        <dbReference type="EMBL" id="KAF7821296.1"/>
    </source>
</evidence>
<protein>
    <submittedName>
        <fullName evidence="2">Uncharacterized protein</fullName>
    </submittedName>
</protein>
<accession>A0A834THK5</accession>